<name>A0AAE0HYT1_9PEZI</name>
<proteinExistence type="predicted"/>
<dbReference type="EMBL" id="JAUEDM010000007">
    <property type="protein sequence ID" value="KAK3314376.1"/>
    <property type="molecule type" value="Genomic_DNA"/>
</dbReference>
<gene>
    <name evidence="1" type="ORF">B0H66DRAFT_482782</name>
</gene>
<evidence type="ECO:0000313" key="1">
    <source>
        <dbReference type="EMBL" id="KAK3314376.1"/>
    </source>
</evidence>
<comment type="caution">
    <text evidence="1">The sequence shown here is derived from an EMBL/GenBank/DDBJ whole genome shotgun (WGS) entry which is preliminary data.</text>
</comment>
<reference evidence="1" key="1">
    <citation type="journal article" date="2023" name="Mol. Phylogenet. Evol.">
        <title>Genome-scale phylogeny and comparative genomics of the fungal order Sordariales.</title>
        <authorList>
            <person name="Hensen N."/>
            <person name="Bonometti L."/>
            <person name="Westerberg I."/>
            <person name="Brannstrom I.O."/>
            <person name="Guillou S."/>
            <person name="Cros-Aarteil S."/>
            <person name="Calhoun S."/>
            <person name="Haridas S."/>
            <person name="Kuo A."/>
            <person name="Mondo S."/>
            <person name="Pangilinan J."/>
            <person name="Riley R."/>
            <person name="LaButti K."/>
            <person name="Andreopoulos B."/>
            <person name="Lipzen A."/>
            <person name="Chen C."/>
            <person name="Yan M."/>
            <person name="Daum C."/>
            <person name="Ng V."/>
            <person name="Clum A."/>
            <person name="Steindorff A."/>
            <person name="Ohm R.A."/>
            <person name="Martin F."/>
            <person name="Silar P."/>
            <person name="Natvig D.O."/>
            <person name="Lalanne C."/>
            <person name="Gautier V."/>
            <person name="Ament-Velasquez S.L."/>
            <person name="Kruys A."/>
            <person name="Hutchinson M.I."/>
            <person name="Powell A.J."/>
            <person name="Barry K."/>
            <person name="Miller A.N."/>
            <person name="Grigoriev I.V."/>
            <person name="Debuchy R."/>
            <person name="Gladieux P."/>
            <person name="Hiltunen Thoren M."/>
            <person name="Johannesson H."/>
        </authorList>
    </citation>
    <scope>NUCLEOTIDE SEQUENCE</scope>
    <source>
        <strain evidence="1">CBS 118394</strain>
    </source>
</reference>
<protein>
    <submittedName>
        <fullName evidence="1">Uncharacterized protein</fullName>
    </submittedName>
</protein>
<accession>A0AAE0HYT1</accession>
<dbReference type="AlphaFoldDB" id="A0AAE0HYT1"/>
<reference evidence="1" key="2">
    <citation type="submission" date="2023-06" db="EMBL/GenBank/DDBJ databases">
        <authorList>
            <consortium name="Lawrence Berkeley National Laboratory"/>
            <person name="Haridas S."/>
            <person name="Hensen N."/>
            <person name="Bonometti L."/>
            <person name="Westerberg I."/>
            <person name="Brannstrom I.O."/>
            <person name="Guillou S."/>
            <person name="Cros-Aarteil S."/>
            <person name="Calhoun S."/>
            <person name="Kuo A."/>
            <person name="Mondo S."/>
            <person name="Pangilinan J."/>
            <person name="Riley R."/>
            <person name="Labutti K."/>
            <person name="Andreopoulos B."/>
            <person name="Lipzen A."/>
            <person name="Chen C."/>
            <person name="Yanf M."/>
            <person name="Daum C."/>
            <person name="Ng V."/>
            <person name="Clum A."/>
            <person name="Steindorff A."/>
            <person name="Ohm R."/>
            <person name="Martin F."/>
            <person name="Silar P."/>
            <person name="Natvig D."/>
            <person name="Lalanne C."/>
            <person name="Gautier V."/>
            <person name="Ament-Velasquez S.L."/>
            <person name="Kruys A."/>
            <person name="Hutchinson M.I."/>
            <person name="Powell A.J."/>
            <person name="Barry K."/>
            <person name="Miller A.N."/>
            <person name="Grigoriev I.V."/>
            <person name="Debuchy R."/>
            <person name="Gladieux P."/>
            <person name="Thoren M.H."/>
            <person name="Johannesson H."/>
        </authorList>
    </citation>
    <scope>NUCLEOTIDE SEQUENCE</scope>
    <source>
        <strain evidence="1">CBS 118394</strain>
    </source>
</reference>
<evidence type="ECO:0000313" key="2">
    <source>
        <dbReference type="Proteomes" id="UP001283341"/>
    </source>
</evidence>
<sequence length="163" mass="18302">KIVPNRMNKEILVRGKGMPADLVKWTPQEIIQAVNQTSTKKGAVAARKLPSGDTVTTFQGMTTRDWHSTNSVWIKEAFGQQAEESKRTFAVLLKGVWKRDLQGMTEEAFEKETGLRTIDKVKFRVPKHQHATRATVLVALTSQEEAHNPPLTMAKGERRPQVA</sequence>
<organism evidence="1 2">
    <name type="scientific">Apodospora peruviana</name>
    <dbReference type="NCBI Taxonomy" id="516989"/>
    <lineage>
        <taxon>Eukaryota</taxon>
        <taxon>Fungi</taxon>
        <taxon>Dikarya</taxon>
        <taxon>Ascomycota</taxon>
        <taxon>Pezizomycotina</taxon>
        <taxon>Sordariomycetes</taxon>
        <taxon>Sordariomycetidae</taxon>
        <taxon>Sordariales</taxon>
        <taxon>Lasiosphaeriaceae</taxon>
        <taxon>Apodospora</taxon>
    </lineage>
</organism>
<feature type="non-terminal residue" evidence="1">
    <location>
        <position position="1"/>
    </location>
</feature>
<keyword evidence="2" id="KW-1185">Reference proteome</keyword>
<dbReference type="Proteomes" id="UP001283341">
    <property type="component" value="Unassembled WGS sequence"/>
</dbReference>